<dbReference type="InterPro" id="IPR019775">
    <property type="entry name" value="WD40_repeat_CS"/>
</dbReference>
<dbReference type="PROSITE" id="PS50181">
    <property type="entry name" value="FBOX"/>
    <property type="match status" value="1"/>
</dbReference>
<dbReference type="Proteomes" id="UP000253551">
    <property type="component" value="Unassembled WGS sequence"/>
</dbReference>
<evidence type="ECO:0000256" key="3">
    <source>
        <dbReference type="PROSITE-ProRule" id="PRU00221"/>
    </source>
</evidence>
<evidence type="ECO:0000259" key="4">
    <source>
        <dbReference type="PROSITE" id="PS50181"/>
    </source>
</evidence>
<dbReference type="PROSITE" id="PS50082">
    <property type="entry name" value="WD_REPEATS_2"/>
    <property type="match status" value="6"/>
</dbReference>
<gene>
    <name evidence="5" type="ORF">CU098_013625</name>
</gene>
<comment type="caution">
    <text evidence="5">The sequence shown here is derived from an EMBL/GenBank/DDBJ whole genome shotgun (WGS) entry which is preliminary data.</text>
</comment>
<protein>
    <recommendedName>
        <fullName evidence="4">F-box domain-containing protein</fullName>
    </recommendedName>
</protein>
<dbReference type="SUPFAM" id="SSF81383">
    <property type="entry name" value="F-box domain"/>
    <property type="match status" value="1"/>
</dbReference>
<dbReference type="Gene3D" id="1.20.1280.50">
    <property type="match status" value="1"/>
</dbReference>
<reference evidence="5 6" key="1">
    <citation type="journal article" date="2018" name="G3 (Bethesda)">
        <title>Phylogenetic and Phylogenomic Definition of Rhizopus Species.</title>
        <authorList>
            <person name="Gryganskyi A.P."/>
            <person name="Golan J."/>
            <person name="Dolatabadi S."/>
            <person name="Mondo S."/>
            <person name="Robb S."/>
            <person name="Idnurm A."/>
            <person name="Muszewska A."/>
            <person name="Steczkiewicz K."/>
            <person name="Masonjones S."/>
            <person name="Liao H.L."/>
            <person name="Gajdeczka M.T."/>
            <person name="Anike F."/>
            <person name="Vuek A."/>
            <person name="Anishchenko I.M."/>
            <person name="Voigt K."/>
            <person name="de Hoog G.S."/>
            <person name="Smith M.E."/>
            <person name="Heitman J."/>
            <person name="Vilgalys R."/>
            <person name="Stajich J.E."/>
        </authorList>
    </citation>
    <scope>NUCLEOTIDE SEQUENCE [LARGE SCALE GENOMIC DNA]</scope>
    <source>
        <strain evidence="5 6">LSU 92-RS-03</strain>
    </source>
</reference>
<dbReference type="PANTHER" id="PTHR14604:SF4">
    <property type="entry name" value="F-BOX DOMAIN-CONTAINING PROTEIN"/>
    <property type="match status" value="1"/>
</dbReference>
<dbReference type="InterPro" id="IPR036047">
    <property type="entry name" value="F-box-like_dom_sf"/>
</dbReference>
<organism evidence="5 6">
    <name type="scientific">Rhizopus stolonifer</name>
    <name type="common">Rhizopus nigricans</name>
    <dbReference type="NCBI Taxonomy" id="4846"/>
    <lineage>
        <taxon>Eukaryota</taxon>
        <taxon>Fungi</taxon>
        <taxon>Fungi incertae sedis</taxon>
        <taxon>Mucoromycota</taxon>
        <taxon>Mucoromycotina</taxon>
        <taxon>Mucoromycetes</taxon>
        <taxon>Mucorales</taxon>
        <taxon>Mucorineae</taxon>
        <taxon>Rhizopodaceae</taxon>
        <taxon>Rhizopus</taxon>
    </lineage>
</organism>
<keyword evidence="6" id="KW-1185">Reference proteome</keyword>
<keyword evidence="1 3" id="KW-0853">WD repeat</keyword>
<dbReference type="STRING" id="4846.A0A367KVR0"/>
<dbReference type="Pfam" id="PF12937">
    <property type="entry name" value="F-box-like"/>
    <property type="match status" value="1"/>
</dbReference>
<accession>A0A367KVR0</accession>
<dbReference type="SMART" id="SM00320">
    <property type="entry name" value="WD40"/>
    <property type="match status" value="7"/>
</dbReference>
<feature type="domain" description="F-box" evidence="4">
    <location>
        <begin position="27"/>
        <end position="73"/>
    </location>
</feature>
<keyword evidence="2" id="KW-0677">Repeat</keyword>
<sequence>FAFQLLRTLPPSEVNSVIHRLSPYLHHDIIFQLPYEIALYIFSFLDSRSLAQASRVSKSWKAISEEQALWRGLFELHDWKYNHAEMENFLYNKPQEEDYDAASSGSSGNIAIVNQFSPVPIKRNTLFNHTKDRPLLSIKRQGKKEAGTQKIARHESNLEEAQAEHKVNGYDPISDTRFIDWKALYKNRFEIQKRWLSGSCKVEKFPPDSTRMADMHSEGIYCIQFDKHKLVTGSRDRTIKIWDLATATCKLQLSGHEGSVLCLQYDDRHVVSGSSDSTVIIFDIETGRVLRTLTGHQDSVLGIRIVKEKCILSCSKDRTLRLWDRDTGELIRVFQGHRAAVNAAQCKDNRIVSASGDRSIKIWDLDTGECLKDLTGHTRGVACVEFDGKHIVSGSSDQTIKVWDALTGECIYTLFGHTELVRAIQLDSAASLIISGCYNGQLKIWSLSEGRLIRDLGQATDGRILNLKFDCTKIMCCSNSTQVMIYNFAHGINTRFLV</sequence>
<dbReference type="SMART" id="SM00256">
    <property type="entry name" value="FBOX"/>
    <property type="match status" value="1"/>
</dbReference>
<dbReference type="PRINTS" id="PR00320">
    <property type="entry name" value="GPROTEINBRPT"/>
</dbReference>
<dbReference type="EMBL" id="PJQM01000260">
    <property type="protein sequence ID" value="RCI05972.1"/>
    <property type="molecule type" value="Genomic_DNA"/>
</dbReference>
<feature type="non-terminal residue" evidence="5">
    <location>
        <position position="1"/>
    </location>
</feature>
<dbReference type="InterPro" id="IPR015943">
    <property type="entry name" value="WD40/YVTN_repeat-like_dom_sf"/>
</dbReference>
<evidence type="ECO:0000256" key="2">
    <source>
        <dbReference type="ARBA" id="ARBA00022737"/>
    </source>
</evidence>
<dbReference type="InterPro" id="IPR001680">
    <property type="entry name" value="WD40_rpt"/>
</dbReference>
<feature type="repeat" description="WD" evidence="3">
    <location>
        <begin position="414"/>
        <end position="455"/>
    </location>
</feature>
<dbReference type="Pfam" id="PF00400">
    <property type="entry name" value="WD40"/>
    <property type="match status" value="6"/>
</dbReference>
<dbReference type="Gene3D" id="2.130.10.10">
    <property type="entry name" value="YVTN repeat-like/Quinoprotein amine dehydrogenase"/>
    <property type="match status" value="2"/>
</dbReference>
<dbReference type="PROSITE" id="PS50294">
    <property type="entry name" value="WD_REPEATS_REGION"/>
    <property type="match status" value="6"/>
</dbReference>
<name>A0A367KVR0_RHIST</name>
<dbReference type="InterPro" id="IPR020472">
    <property type="entry name" value="WD40_PAC1"/>
</dbReference>
<evidence type="ECO:0000313" key="6">
    <source>
        <dbReference type="Proteomes" id="UP000253551"/>
    </source>
</evidence>
<feature type="repeat" description="WD" evidence="3">
    <location>
        <begin position="213"/>
        <end position="252"/>
    </location>
</feature>
<evidence type="ECO:0000256" key="1">
    <source>
        <dbReference type="ARBA" id="ARBA00022574"/>
    </source>
</evidence>
<dbReference type="InterPro" id="IPR036322">
    <property type="entry name" value="WD40_repeat_dom_sf"/>
</dbReference>
<dbReference type="PANTHER" id="PTHR14604">
    <property type="entry name" value="WD40 REPEAT PF20"/>
    <property type="match status" value="1"/>
</dbReference>
<dbReference type="CDD" id="cd00200">
    <property type="entry name" value="WD40"/>
    <property type="match status" value="1"/>
</dbReference>
<dbReference type="PROSITE" id="PS00678">
    <property type="entry name" value="WD_REPEATS_1"/>
    <property type="match status" value="2"/>
</dbReference>
<dbReference type="AlphaFoldDB" id="A0A367KVR0"/>
<dbReference type="InterPro" id="IPR050995">
    <property type="entry name" value="WD-F-box_domain-protein"/>
</dbReference>
<dbReference type="SUPFAM" id="SSF50978">
    <property type="entry name" value="WD40 repeat-like"/>
    <property type="match status" value="1"/>
</dbReference>
<feature type="repeat" description="WD" evidence="3">
    <location>
        <begin position="253"/>
        <end position="292"/>
    </location>
</feature>
<dbReference type="OrthoDB" id="19711at2759"/>
<dbReference type="InterPro" id="IPR001810">
    <property type="entry name" value="F-box_dom"/>
</dbReference>
<feature type="repeat" description="WD" evidence="3">
    <location>
        <begin position="334"/>
        <end position="373"/>
    </location>
</feature>
<feature type="repeat" description="WD" evidence="3">
    <location>
        <begin position="293"/>
        <end position="333"/>
    </location>
</feature>
<feature type="repeat" description="WD" evidence="3">
    <location>
        <begin position="374"/>
        <end position="413"/>
    </location>
</feature>
<evidence type="ECO:0000313" key="5">
    <source>
        <dbReference type="EMBL" id="RCI05972.1"/>
    </source>
</evidence>
<proteinExistence type="predicted"/>